<proteinExistence type="predicted"/>
<gene>
    <name evidence="3" type="ORF">RHSIM_Rhsim02G0170400</name>
</gene>
<evidence type="ECO:0000313" key="3">
    <source>
        <dbReference type="EMBL" id="KAF7151315.1"/>
    </source>
</evidence>
<dbReference type="Proteomes" id="UP000626092">
    <property type="component" value="Unassembled WGS sequence"/>
</dbReference>
<dbReference type="Pfam" id="PF14372">
    <property type="entry name" value="hAT-like_RNase-H"/>
    <property type="match status" value="1"/>
</dbReference>
<protein>
    <recommendedName>
        <fullName evidence="2">hAT-like transposase RNase-H fold domain-containing protein</fullName>
    </recommendedName>
</protein>
<accession>A0A834LT66</accession>
<feature type="region of interest" description="Disordered" evidence="1">
    <location>
        <begin position="27"/>
        <end position="48"/>
    </location>
</feature>
<organism evidence="3 4">
    <name type="scientific">Rhododendron simsii</name>
    <name type="common">Sims's rhododendron</name>
    <dbReference type="NCBI Taxonomy" id="118357"/>
    <lineage>
        <taxon>Eukaryota</taxon>
        <taxon>Viridiplantae</taxon>
        <taxon>Streptophyta</taxon>
        <taxon>Embryophyta</taxon>
        <taxon>Tracheophyta</taxon>
        <taxon>Spermatophyta</taxon>
        <taxon>Magnoliopsida</taxon>
        <taxon>eudicotyledons</taxon>
        <taxon>Gunneridae</taxon>
        <taxon>Pentapetalae</taxon>
        <taxon>asterids</taxon>
        <taxon>Ericales</taxon>
        <taxon>Ericaceae</taxon>
        <taxon>Ericoideae</taxon>
        <taxon>Rhodoreae</taxon>
        <taxon>Rhododendron</taxon>
    </lineage>
</organism>
<dbReference type="EMBL" id="WJXA01000002">
    <property type="protein sequence ID" value="KAF7151315.1"/>
    <property type="molecule type" value="Genomic_DNA"/>
</dbReference>
<feature type="domain" description="hAT-like transposase RNase-H fold" evidence="2">
    <location>
        <begin position="105"/>
        <end position="169"/>
    </location>
</feature>
<dbReference type="AlphaFoldDB" id="A0A834LT66"/>
<sequence length="227" mass="26113">MICTAILHQHCPRLRRPHHVRRLVHHPRLSTSAQQSISIPPPHQKASVRKGEIAIRIDNAGEMSDHEHEMDDMDDDIMDEGAEFDTPQNAELNDELMPEINDESERKKLCENEDSDLYDLAMSMRIKFDKYWGDFDKINQMMMFAVILDPRCKVAFFEYCLQNTLGYDKAIVGNYKTSRVLVDKRKFCGHLIHGSLSPNGYTEIEVATDPITACWIFKGKGPTVRGY</sequence>
<evidence type="ECO:0000259" key="2">
    <source>
        <dbReference type="Pfam" id="PF14372"/>
    </source>
</evidence>
<comment type="caution">
    <text evidence="3">The sequence shown here is derived from an EMBL/GenBank/DDBJ whole genome shotgun (WGS) entry which is preliminary data.</text>
</comment>
<keyword evidence="4" id="KW-1185">Reference proteome</keyword>
<name>A0A834LT66_RHOSS</name>
<dbReference type="GO" id="GO:0003677">
    <property type="term" value="F:DNA binding"/>
    <property type="evidence" value="ECO:0007669"/>
    <property type="project" value="InterPro"/>
</dbReference>
<reference evidence="3" key="1">
    <citation type="submission" date="2019-11" db="EMBL/GenBank/DDBJ databases">
        <authorList>
            <person name="Liu Y."/>
            <person name="Hou J."/>
            <person name="Li T.-Q."/>
            <person name="Guan C.-H."/>
            <person name="Wu X."/>
            <person name="Wu H.-Z."/>
            <person name="Ling F."/>
            <person name="Zhang R."/>
            <person name="Shi X.-G."/>
            <person name="Ren J.-P."/>
            <person name="Chen E.-F."/>
            <person name="Sun J.-M."/>
        </authorList>
    </citation>
    <scope>NUCLEOTIDE SEQUENCE</scope>
    <source>
        <strain evidence="3">Adult_tree_wgs_1</strain>
        <tissue evidence="3">Leaves</tissue>
    </source>
</reference>
<evidence type="ECO:0000256" key="1">
    <source>
        <dbReference type="SAM" id="MobiDB-lite"/>
    </source>
</evidence>
<dbReference type="OrthoDB" id="1436733at2759"/>
<evidence type="ECO:0000313" key="4">
    <source>
        <dbReference type="Proteomes" id="UP000626092"/>
    </source>
</evidence>
<dbReference type="InterPro" id="IPR025525">
    <property type="entry name" value="hAT-like_transposase_RNase-H"/>
</dbReference>